<dbReference type="Pfam" id="PF13473">
    <property type="entry name" value="Cupredoxin_1"/>
    <property type="match status" value="1"/>
</dbReference>
<dbReference type="PANTHER" id="PTHR39192:SF1">
    <property type="entry name" value="IRON UPTAKE SYSTEM COMPONENT EFEO"/>
    <property type="match status" value="1"/>
</dbReference>
<name>A0A562IWS1_9ACTN</name>
<evidence type="ECO:0000256" key="2">
    <source>
        <dbReference type="ARBA" id="ARBA00005989"/>
    </source>
</evidence>
<proteinExistence type="inferred from homology"/>
<dbReference type="NCBIfam" id="NF041757">
    <property type="entry name" value="EfeO"/>
    <property type="match status" value="1"/>
</dbReference>
<sequence length="387" mass="41073">MSMRARSRTTVAAVAGPAAVTLAALALAACGSSGDSGGTEAQAADQIAVAASDDTCDVATSELEAGVHQFTVTNSGSKVTEFYVYADGDRVMGEVENIAPGVARDLRLELPAGEYETACKPGMVGDGIRAVLTVTGEAPSLSEDETLAQASADYQRYVQSQTGALLERTTAFTDAVQAGDIEGAKALFPVARTYWERIEPVAESFGDLDPLIDGREGDQAEGEDFTGFHRIEQALWETGDVSDMGPYADQLLANVQEIVTLADEVQLDPLQLANGAKALLDEIATGKITGEEDRYSHTDLWDFRANLEGSEAAVQALRPYLEANDPELVAEIDERFAAAEAELEQYRSGDGWVSYDQLTQDQLRGLSDTITALTESVSQVASVVAGK</sequence>
<dbReference type="InterPro" id="IPR018976">
    <property type="entry name" value="Imelysin-like"/>
</dbReference>
<dbReference type="Pfam" id="PF09375">
    <property type="entry name" value="Peptidase_M75"/>
    <property type="match status" value="1"/>
</dbReference>
<dbReference type="InterPro" id="IPR034981">
    <property type="entry name" value="Imelysin-like_EfeO/Algp7"/>
</dbReference>
<evidence type="ECO:0000259" key="6">
    <source>
        <dbReference type="Pfam" id="PF13473"/>
    </source>
</evidence>
<dbReference type="InterPro" id="IPR050894">
    <property type="entry name" value="EfeM/EfeO_iron_uptake"/>
</dbReference>
<comment type="caution">
    <text evidence="7">The sequence shown here is derived from an EMBL/GenBank/DDBJ whole genome shotgun (WGS) entry which is preliminary data.</text>
</comment>
<dbReference type="AlphaFoldDB" id="A0A562IWS1"/>
<evidence type="ECO:0000259" key="5">
    <source>
        <dbReference type="Pfam" id="PF09375"/>
    </source>
</evidence>
<dbReference type="PANTHER" id="PTHR39192">
    <property type="entry name" value="IRON UPTAKE SYSTEM COMPONENT EFEO"/>
    <property type="match status" value="1"/>
</dbReference>
<feature type="signal peptide" evidence="4">
    <location>
        <begin position="1"/>
        <end position="28"/>
    </location>
</feature>
<evidence type="ECO:0000313" key="8">
    <source>
        <dbReference type="Proteomes" id="UP000321490"/>
    </source>
</evidence>
<dbReference type="NCBIfam" id="NF007697">
    <property type="entry name" value="PRK10378.1"/>
    <property type="match status" value="1"/>
</dbReference>
<dbReference type="GO" id="GO:0042597">
    <property type="term" value="C:periplasmic space"/>
    <property type="evidence" value="ECO:0007669"/>
    <property type="project" value="UniProtKB-SubCell"/>
</dbReference>
<evidence type="ECO:0000313" key="7">
    <source>
        <dbReference type="EMBL" id="TWH75014.1"/>
    </source>
</evidence>
<feature type="domain" description="Imelysin-like" evidence="5">
    <location>
        <begin position="150"/>
        <end position="379"/>
    </location>
</feature>
<feature type="domain" description="EfeO-type cupredoxin-like" evidence="6">
    <location>
        <begin position="25"/>
        <end position="134"/>
    </location>
</feature>
<accession>A0A562IWS1</accession>
<dbReference type="Proteomes" id="UP000321490">
    <property type="component" value="Unassembled WGS sequence"/>
</dbReference>
<keyword evidence="8" id="KW-1185">Reference proteome</keyword>
<evidence type="ECO:0000256" key="1">
    <source>
        <dbReference type="ARBA" id="ARBA00004418"/>
    </source>
</evidence>
<dbReference type="Gene3D" id="1.20.1420.20">
    <property type="entry name" value="M75 peptidase, HXXE motif"/>
    <property type="match status" value="1"/>
</dbReference>
<gene>
    <name evidence="7" type="ORF">JD78_03564</name>
</gene>
<dbReference type="EMBL" id="VLKF01000001">
    <property type="protein sequence ID" value="TWH75014.1"/>
    <property type="molecule type" value="Genomic_DNA"/>
</dbReference>
<comment type="similarity">
    <text evidence="2">Belongs to the EfeM/EfeO family.</text>
</comment>
<dbReference type="CDD" id="cd14656">
    <property type="entry name" value="Imelysin-like_EfeO"/>
    <property type="match status" value="1"/>
</dbReference>
<reference evidence="7 8" key="1">
    <citation type="submission" date="2019-07" db="EMBL/GenBank/DDBJ databases">
        <title>R&amp;d 2014.</title>
        <authorList>
            <person name="Klenk H.-P."/>
        </authorList>
    </citation>
    <scope>NUCLEOTIDE SEQUENCE [LARGE SCALE GENOMIC DNA]</scope>
    <source>
        <strain evidence="7 8">DSM 45764</strain>
    </source>
</reference>
<dbReference type="InterPro" id="IPR053377">
    <property type="entry name" value="Iron_uptake_EfeM/EfeO"/>
</dbReference>
<feature type="chain" id="PRO_5038575504" evidence="4">
    <location>
        <begin position="29"/>
        <end position="387"/>
    </location>
</feature>
<evidence type="ECO:0000256" key="4">
    <source>
        <dbReference type="SAM" id="SignalP"/>
    </source>
</evidence>
<dbReference type="InterPro" id="IPR028096">
    <property type="entry name" value="EfeO_Cupredoxin"/>
</dbReference>
<evidence type="ECO:0000256" key="3">
    <source>
        <dbReference type="ARBA" id="ARBA00022729"/>
    </source>
</evidence>
<dbReference type="PROSITE" id="PS51257">
    <property type="entry name" value="PROKAR_LIPOPROTEIN"/>
    <property type="match status" value="1"/>
</dbReference>
<dbReference type="InterPro" id="IPR038352">
    <property type="entry name" value="Imelysin_sf"/>
</dbReference>
<organism evidence="7 8">
    <name type="scientific">Modestobacter roseus</name>
    <dbReference type="NCBI Taxonomy" id="1181884"/>
    <lineage>
        <taxon>Bacteria</taxon>
        <taxon>Bacillati</taxon>
        <taxon>Actinomycetota</taxon>
        <taxon>Actinomycetes</taxon>
        <taxon>Geodermatophilales</taxon>
        <taxon>Geodermatophilaceae</taxon>
        <taxon>Modestobacter</taxon>
    </lineage>
</organism>
<protein>
    <submittedName>
        <fullName evidence="7">Iron uptake system component EfeO</fullName>
    </submittedName>
</protein>
<comment type="subcellular location">
    <subcellularLocation>
        <location evidence="1">Periplasm</location>
    </subcellularLocation>
</comment>
<keyword evidence="3 4" id="KW-0732">Signal</keyword>